<dbReference type="Pfam" id="PF00271">
    <property type="entry name" value="Helicase_C"/>
    <property type="match status" value="1"/>
</dbReference>
<evidence type="ECO:0000313" key="3">
    <source>
        <dbReference type="EMBL" id="SVA36316.1"/>
    </source>
</evidence>
<dbReference type="InterPro" id="IPR049430">
    <property type="entry name" value="UvsW_N_sf"/>
</dbReference>
<evidence type="ECO:0000259" key="1">
    <source>
        <dbReference type="PROSITE" id="PS51192"/>
    </source>
</evidence>
<proteinExistence type="predicted"/>
<dbReference type="InterPro" id="IPR027417">
    <property type="entry name" value="P-loop_NTPase"/>
</dbReference>
<dbReference type="SUPFAM" id="SSF52540">
    <property type="entry name" value="P-loop containing nucleoside triphosphate hydrolases"/>
    <property type="match status" value="2"/>
</dbReference>
<dbReference type="GO" id="GO:0003677">
    <property type="term" value="F:DNA binding"/>
    <property type="evidence" value="ECO:0007669"/>
    <property type="project" value="InterPro"/>
</dbReference>
<dbReference type="PROSITE" id="PS51192">
    <property type="entry name" value="HELICASE_ATP_BIND_1"/>
    <property type="match status" value="1"/>
</dbReference>
<feature type="domain" description="Helicase ATP-binding" evidence="1">
    <location>
        <begin position="84"/>
        <end position="234"/>
    </location>
</feature>
<reference evidence="3" key="1">
    <citation type="submission" date="2018-05" db="EMBL/GenBank/DDBJ databases">
        <authorList>
            <person name="Lanie J.A."/>
            <person name="Ng W.-L."/>
            <person name="Kazmierczak K.M."/>
            <person name="Andrzejewski T.M."/>
            <person name="Davidsen T.M."/>
            <person name="Wayne K.J."/>
            <person name="Tettelin H."/>
            <person name="Glass J.I."/>
            <person name="Rusch D."/>
            <person name="Podicherti R."/>
            <person name="Tsui H.-C.T."/>
            <person name="Winkler M.E."/>
        </authorList>
    </citation>
    <scope>NUCLEOTIDE SEQUENCE</scope>
</reference>
<evidence type="ECO:0008006" key="4">
    <source>
        <dbReference type="Google" id="ProtNLM"/>
    </source>
</evidence>
<dbReference type="GO" id="GO:0005524">
    <property type="term" value="F:ATP binding"/>
    <property type="evidence" value="ECO:0007669"/>
    <property type="project" value="InterPro"/>
</dbReference>
<dbReference type="PROSITE" id="PS51194">
    <property type="entry name" value="HELICASE_CTER"/>
    <property type="match status" value="1"/>
</dbReference>
<dbReference type="GO" id="GO:0005829">
    <property type="term" value="C:cytosol"/>
    <property type="evidence" value="ECO:0007669"/>
    <property type="project" value="TreeGrafter"/>
</dbReference>
<organism evidence="3">
    <name type="scientific">marine metagenome</name>
    <dbReference type="NCBI Taxonomy" id="408172"/>
    <lineage>
        <taxon>unclassified sequences</taxon>
        <taxon>metagenomes</taxon>
        <taxon>ecological metagenomes</taxon>
    </lineage>
</organism>
<accession>A0A381V7G2</accession>
<gene>
    <name evidence="3" type="ORF">METZ01_LOCUS89170</name>
</gene>
<name>A0A381V7G2_9ZZZZ</name>
<protein>
    <recommendedName>
        <fullName evidence="4">DNA helicase</fullName>
    </recommendedName>
</protein>
<dbReference type="Gene3D" id="3.40.50.300">
    <property type="entry name" value="P-loop containing nucleotide triphosphate hydrolases"/>
    <property type="match status" value="2"/>
</dbReference>
<dbReference type="Pfam" id="PF04851">
    <property type="entry name" value="ResIII"/>
    <property type="match status" value="1"/>
</dbReference>
<feature type="domain" description="Helicase C-terminal" evidence="2">
    <location>
        <begin position="289"/>
        <end position="448"/>
    </location>
</feature>
<dbReference type="Pfam" id="PF21241">
    <property type="entry name" value="UvsW_N"/>
    <property type="match status" value="1"/>
</dbReference>
<dbReference type="AlphaFoldDB" id="A0A381V7G2"/>
<evidence type="ECO:0000259" key="2">
    <source>
        <dbReference type="PROSITE" id="PS51194"/>
    </source>
</evidence>
<dbReference type="InterPro" id="IPR049409">
    <property type="entry name" value="UvsW_N"/>
</dbReference>
<dbReference type="PANTHER" id="PTHR47396">
    <property type="entry name" value="TYPE I RESTRICTION ENZYME ECOKI R PROTEIN"/>
    <property type="match status" value="1"/>
</dbReference>
<dbReference type="InterPro" id="IPR001650">
    <property type="entry name" value="Helicase_C-like"/>
</dbReference>
<dbReference type="GO" id="GO:0016787">
    <property type="term" value="F:hydrolase activity"/>
    <property type="evidence" value="ECO:0007669"/>
    <property type="project" value="InterPro"/>
</dbReference>
<dbReference type="SMART" id="SM00490">
    <property type="entry name" value="HELICc"/>
    <property type="match status" value="1"/>
</dbReference>
<dbReference type="Gene3D" id="3.30.780.20">
    <property type="match status" value="1"/>
</dbReference>
<dbReference type="PANTHER" id="PTHR47396:SF1">
    <property type="entry name" value="ATP-DEPENDENT HELICASE IRC3-RELATED"/>
    <property type="match status" value="1"/>
</dbReference>
<dbReference type="InterPro" id="IPR006935">
    <property type="entry name" value="Helicase/UvrB_N"/>
</dbReference>
<sequence length="448" mass="51847">MVPGYTFMPAYRNRLWDGKIRLFNVHNRLLYGGLFEHLCKFLYTRDYKVKFQSDFEVEKINLKQDFIDSLKLPVTPRDYQMVAVNHALSNHKALLLSPTASGKSLIIYILIRYLNLKTLILVPTISLVSQMYNDFRQYGFDVANNCHTVFAGRDKGSELPIIISTWQSIYKMQQKYFEQYELVIGDEAHGFKSKSLTSIMTKCINAKYRIGTTGTLDGTLTHKLVLEGLFGKVYKVTSTKKLIDSKHLSPFTIKTILLRHPDSICHDLRKISYQEELEYLITSEARNNFIKNLVLDMKTNTLLLFRFVEKHGKLLYDMIKEESNGRTIFFVHGGTDADTREQIRHIVESERNAIIVASYGVFSVGVDIRNLHNIVFASPSKSRVRNLQSIGRGLRKSKKKDIATLYDIADDLSYGSNHNYTLDHFEERKKIYKEERFTVAEYVVQLKT</sequence>
<dbReference type="InterPro" id="IPR014001">
    <property type="entry name" value="Helicase_ATP-bd"/>
</dbReference>
<dbReference type="InterPro" id="IPR050742">
    <property type="entry name" value="Helicase_Restrict-Modif_Enz"/>
</dbReference>
<dbReference type="SMART" id="SM00487">
    <property type="entry name" value="DEXDc"/>
    <property type="match status" value="1"/>
</dbReference>
<dbReference type="EMBL" id="UINC01008060">
    <property type="protein sequence ID" value="SVA36316.1"/>
    <property type="molecule type" value="Genomic_DNA"/>
</dbReference>